<evidence type="ECO:0000313" key="2">
    <source>
        <dbReference type="EMBL" id="CAG2257457.1"/>
    </source>
</evidence>
<gene>
    <name evidence="2" type="ORF">MEDL_68709</name>
</gene>
<dbReference type="AlphaFoldDB" id="A0A8S3VL55"/>
<name>A0A8S3VL55_MYTED</name>
<feature type="region of interest" description="Disordered" evidence="1">
    <location>
        <begin position="90"/>
        <end position="111"/>
    </location>
</feature>
<protein>
    <submittedName>
        <fullName evidence="2">Uncharacterized protein</fullName>
    </submittedName>
</protein>
<dbReference type="EMBL" id="CAJPWZ010003329">
    <property type="protein sequence ID" value="CAG2257457.1"/>
    <property type="molecule type" value="Genomic_DNA"/>
</dbReference>
<proteinExistence type="predicted"/>
<accession>A0A8S3VL55</accession>
<reference evidence="2" key="1">
    <citation type="submission" date="2021-03" db="EMBL/GenBank/DDBJ databases">
        <authorList>
            <person name="Bekaert M."/>
        </authorList>
    </citation>
    <scope>NUCLEOTIDE SEQUENCE</scope>
</reference>
<evidence type="ECO:0000313" key="3">
    <source>
        <dbReference type="Proteomes" id="UP000683360"/>
    </source>
</evidence>
<keyword evidence="3" id="KW-1185">Reference proteome</keyword>
<sequence length="537" mass="61029">MHFHILIQTKGSFNNHILYSGAGVYQQAGDFRNIAIKVGVSSSKWEGCQKTRFKTEHGFKSSCREGEDPLDTSKVPLRKRLQKGSLNYGKKMKQADGSEGTSEDSECSTSSSFKADFLPANNVIRADKVAGEISELESYIHLLKCGQIYAVDESLTTFVVPDIDTSKFVLKEEEFFIVKREPKSFSNEVRWVYSCSCDPNRHKLLESLSDHVVTDFEDHDYTNKTSAKVETGGAITQTRKGIESKLKCLSSKKIPFDFTEDISSILKQTLDVRFGNWRCNLAIPEQCKMCCTSEFDPICKSVDVITENRIYTLKVNTWKCKECKTEESFDGQEYGVINMGMYCVVYEVMRRYLSYFLQGKPECRRQLKKFALHGMDKDEYAIFMNSLEGYEKCLTGLLLQIKNENKTTKKITCCQEVRSLLRSLSSETPACGVVLPTEENRQLLKKLTSISSDAEKIGKIQKVFPILFNIIRKQGEIYMENLEPIMDVLLTRAGLPFKPLLNITKQLDADRSSTEANSLSYFPSLPVLRRGACMRLM</sequence>
<dbReference type="Proteomes" id="UP000683360">
    <property type="component" value="Unassembled WGS sequence"/>
</dbReference>
<dbReference type="OrthoDB" id="10160428at2759"/>
<evidence type="ECO:0000256" key="1">
    <source>
        <dbReference type="SAM" id="MobiDB-lite"/>
    </source>
</evidence>
<organism evidence="2 3">
    <name type="scientific">Mytilus edulis</name>
    <name type="common">Blue mussel</name>
    <dbReference type="NCBI Taxonomy" id="6550"/>
    <lineage>
        <taxon>Eukaryota</taxon>
        <taxon>Metazoa</taxon>
        <taxon>Spiralia</taxon>
        <taxon>Lophotrochozoa</taxon>
        <taxon>Mollusca</taxon>
        <taxon>Bivalvia</taxon>
        <taxon>Autobranchia</taxon>
        <taxon>Pteriomorphia</taxon>
        <taxon>Mytilida</taxon>
        <taxon>Mytiloidea</taxon>
        <taxon>Mytilidae</taxon>
        <taxon>Mytilinae</taxon>
        <taxon>Mytilus</taxon>
    </lineage>
</organism>
<comment type="caution">
    <text evidence="2">The sequence shown here is derived from an EMBL/GenBank/DDBJ whole genome shotgun (WGS) entry which is preliminary data.</text>
</comment>